<evidence type="ECO:0000313" key="3">
    <source>
        <dbReference type="EMBL" id="KAA8522731.1"/>
    </source>
</evidence>
<protein>
    <submittedName>
        <fullName evidence="3">Uncharacterized protein</fullName>
    </submittedName>
</protein>
<gene>
    <name evidence="3" type="ORF">F0562_009107</name>
</gene>
<comment type="similarity">
    <text evidence="1">Belongs to the protease inhibitor I3 (leguminous Kunitz-type inhibitor) family.</text>
</comment>
<dbReference type="Proteomes" id="UP000325577">
    <property type="component" value="Linkage Group LG4"/>
</dbReference>
<dbReference type="CDD" id="cd23375">
    <property type="entry name" value="beta-trefoil_STI_VvMLP-like"/>
    <property type="match status" value="2"/>
</dbReference>
<feature type="signal peptide" evidence="2">
    <location>
        <begin position="1"/>
        <end position="16"/>
    </location>
</feature>
<feature type="chain" id="PRO_5023806849" evidence="2">
    <location>
        <begin position="17"/>
        <end position="370"/>
    </location>
</feature>
<sequence>MKTTLLLLSFFLFAFSTNPLLGVADDDTRNPVLDVAGKTVQTGVDYYILPVVRGRGGGLTLASNRNGSNCPLDVVQEQQEVNNGLPVTFSPVSNEGVVRETTDLNIKFSAATICAQSTVWQLGDFDNSVGRSFVTTGGVEGNPGRETLSNWFNIQKYDDDYKLVFCPTVCNICRPRCGDLGIFIENGIRPDDEPNPVLDVAGNTVQTGVDYYILPVVRGSGGGLTLANNRNGSNCPLDVVQEQQEVDNGLPLTFSPVTGEGVVREITDLNIQSSAATICIQSLVWKLGDFDESVGRSFVTTGGVEGNPGQETLSNWFRIEKDDNDYKIVFCPSVCDICRPLCGDIGIFIENGIRRLALSDEPLRVMFRRV</sequence>
<dbReference type="PANTHER" id="PTHR33107:SF5">
    <property type="entry name" value="KUNITZ TRYPSIN INHIBITOR 5"/>
    <property type="match status" value="1"/>
</dbReference>
<evidence type="ECO:0000256" key="1">
    <source>
        <dbReference type="ARBA" id="ARBA00005440"/>
    </source>
</evidence>
<dbReference type="OrthoDB" id="1872570at2759"/>
<dbReference type="Pfam" id="PF00197">
    <property type="entry name" value="Kunitz_legume"/>
    <property type="match status" value="2"/>
</dbReference>
<keyword evidence="2" id="KW-0732">Signal</keyword>
<reference evidence="3 4" key="1">
    <citation type="submission" date="2019-09" db="EMBL/GenBank/DDBJ databases">
        <title>A chromosome-level genome assembly of the Chinese tupelo Nyssa sinensis.</title>
        <authorList>
            <person name="Yang X."/>
            <person name="Kang M."/>
            <person name="Yang Y."/>
            <person name="Xiong H."/>
            <person name="Wang M."/>
            <person name="Zhang Z."/>
            <person name="Wang Z."/>
            <person name="Wu H."/>
            <person name="Ma T."/>
            <person name="Liu J."/>
            <person name="Xi Z."/>
        </authorList>
    </citation>
    <scope>NUCLEOTIDE SEQUENCE [LARGE SCALE GENOMIC DNA]</scope>
    <source>
        <strain evidence="3">J267</strain>
        <tissue evidence="3">Leaf</tissue>
    </source>
</reference>
<dbReference type="SUPFAM" id="SSF50386">
    <property type="entry name" value="STI-like"/>
    <property type="match status" value="2"/>
</dbReference>
<dbReference type="SMART" id="SM00452">
    <property type="entry name" value="STI"/>
    <property type="match status" value="2"/>
</dbReference>
<keyword evidence="4" id="KW-1185">Reference proteome</keyword>
<dbReference type="AlphaFoldDB" id="A0A5J5A047"/>
<name>A0A5J5A047_9ASTE</name>
<evidence type="ECO:0000256" key="2">
    <source>
        <dbReference type="SAM" id="SignalP"/>
    </source>
</evidence>
<proteinExistence type="inferred from homology"/>
<dbReference type="Gene3D" id="2.80.10.50">
    <property type="match status" value="2"/>
</dbReference>
<dbReference type="PANTHER" id="PTHR33107">
    <property type="entry name" value="KUNITZ TRYPSIN INHIBITOR 2"/>
    <property type="match status" value="1"/>
</dbReference>
<accession>A0A5J5A047</accession>
<dbReference type="InterPro" id="IPR011065">
    <property type="entry name" value="Kunitz_inhibitor_STI-like_sf"/>
</dbReference>
<organism evidence="3 4">
    <name type="scientific">Nyssa sinensis</name>
    <dbReference type="NCBI Taxonomy" id="561372"/>
    <lineage>
        <taxon>Eukaryota</taxon>
        <taxon>Viridiplantae</taxon>
        <taxon>Streptophyta</taxon>
        <taxon>Embryophyta</taxon>
        <taxon>Tracheophyta</taxon>
        <taxon>Spermatophyta</taxon>
        <taxon>Magnoliopsida</taxon>
        <taxon>eudicotyledons</taxon>
        <taxon>Gunneridae</taxon>
        <taxon>Pentapetalae</taxon>
        <taxon>asterids</taxon>
        <taxon>Cornales</taxon>
        <taxon>Nyssaceae</taxon>
        <taxon>Nyssa</taxon>
    </lineage>
</organism>
<dbReference type="GO" id="GO:0004866">
    <property type="term" value="F:endopeptidase inhibitor activity"/>
    <property type="evidence" value="ECO:0007669"/>
    <property type="project" value="InterPro"/>
</dbReference>
<dbReference type="PRINTS" id="PR00291">
    <property type="entry name" value="KUNITZINHBTR"/>
</dbReference>
<dbReference type="InterPro" id="IPR002160">
    <property type="entry name" value="Prot_inh_Kunz-lg"/>
</dbReference>
<dbReference type="EMBL" id="CM018047">
    <property type="protein sequence ID" value="KAA8522731.1"/>
    <property type="molecule type" value="Genomic_DNA"/>
</dbReference>
<evidence type="ECO:0000313" key="4">
    <source>
        <dbReference type="Proteomes" id="UP000325577"/>
    </source>
</evidence>